<evidence type="ECO:0000259" key="5">
    <source>
        <dbReference type="PROSITE" id="PS50931"/>
    </source>
</evidence>
<gene>
    <name evidence="6" type="primary">cysB</name>
    <name evidence="6" type="ORF">NCTC10283_01463</name>
</gene>
<dbReference type="GO" id="GO:0000976">
    <property type="term" value="F:transcription cis-regulatory region binding"/>
    <property type="evidence" value="ECO:0007669"/>
    <property type="project" value="TreeGrafter"/>
</dbReference>
<dbReference type="PANTHER" id="PTHR30126">
    <property type="entry name" value="HTH-TYPE TRANSCRIPTIONAL REGULATOR"/>
    <property type="match status" value="1"/>
</dbReference>
<dbReference type="GO" id="GO:0003700">
    <property type="term" value="F:DNA-binding transcription factor activity"/>
    <property type="evidence" value="ECO:0007669"/>
    <property type="project" value="InterPro"/>
</dbReference>
<dbReference type="Pfam" id="PF03466">
    <property type="entry name" value="LysR_substrate"/>
    <property type="match status" value="1"/>
</dbReference>
<dbReference type="Gene3D" id="3.40.190.10">
    <property type="entry name" value="Periplasmic binding protein-like II"/>
    <property type="match status" value="2"/>
</dbReference>
<dbReference type="GO" id="GO:0019344">
    <property type="term" value="P:cysteine biosynthetic process"/>
    <property type="evidence" value="ECO:0007669"/>
    <property type="project" value="TreeGrafter"/>
</dbReference>
<dbReference type="InterPro" id="IPR000847">
    <property type="entry name" value="LysR_HTH_N"/>
</dbReference>
<comment type="similarity">
    <text evidence="1">Belongs to the LysR transcriptional regulatory family.</text>
</comment>
<reference evidence="6 7" key="1">
    <citation type="submission" date="2018-06" db="EMBL/GenBank/DDBJ databases">
        <authorList>
            <consortium name="Pathogen Informatics"/>
            <person name="Doyle S."/>
        </authorList>
    </citation>
    <scope>NUCLEOTIDE SEQUENCE [LARGE SCALE GENOMIC DNA]</scope>
    <source>
        <strain evidence="6 7">NCTC10283</strain>
    </source>
</reference>
<protein>
    <submittedName>
        <fullName evidence="6">Cys regulon transcriptional activator</fullName>
    </submittedName>
</protein>
<organism evidence="6 7">
    <name type="scientific">Alysiella crassa</name>
    <dbReference type="NCBI Taxonomy" id="153491"/>
    <lineage>
        <taxon>Bacteria</taxon>
        <taxon>Pseudomonadati</taxon>
        <taxon>Pseudomonadota</taxon>
        <taxon>Betaproteobacteria</taxon>
        <taxon>Neisseriales</taxon>
        <taxon>Neisseriaceae</taxon>
        <taxon>Alysiella</taxon>
    </lineage>
</organism>
<accession>A0A376BSB3</accession>
<evidence type="ECO:0000256" key="2">
    <source>
        <dbReference type="ARBA" id="ARBA00023015"/>
    </source>
</evidence>
<feature type="domain" description="HTH lysR-type" evidence="5">
    <location>
        <begin position="1"/>
        <end position="59"/>
    </location>
</feature>
<evidence type="ECO:0000313" key="6">
    <source>
        <dbReference type="EMBL" id="SSY79738.1"/>
    </source>
</evidence>
<keyword evidence="7" id="KW-1185">Reference proteome</keyword>
<evidence type="ECO:0000313" key="7">
    <source>
        <dbReference type="Proteomes" id="UP000254209"/>
    </source>
</evidence>
<dbReference type="FunFam" id="1.10.10.10:FF:000001">
    <property type="entry name" value="LysR family transcriptional regulator"/>
    <property type="match status" value="1"/>
</dbReference>
<evidence type="ECO:0000256" key="3">
    <source>
        <dbReference type="ARBA" id="ARBA00023125"/>
    </source>
</evidence>
<dbReference type="PANTHER" id="PTHR30126:SF6">
    <property type="entry name" value="HTH-TYPE TRANSCRIPTIONAL REGULATOR CYSB-RELATED"/>
    <property type="match status" value="1"/>
</dbReference>
<dbReference type="SUPFAM" id="SSF53850">
    <property type="entry name" value="Periplasmic binding protein-like II"/>
    <property type="match status" value="1"/>
</dbReference>
<dbReference type="STRING" id="1120980.GCA_000745955_00457"/>
<dbReference type="InterPro" id="IPR036388">
    <property type="entry name" value="WH-like_DNA-bd_sf"/>
</dbReference>
<dbReference type="PROSITE" id="PS50931">
    <property type="entry name" value="HTH_LYSR"/>
    <property type="match status" value="1"/>
</dbReference>
<dbReference type="EMBL" id="UFSO01000003">
    <property type="protein sequence ID" value="SSY79738.1"/>
    <property type="molecule type" value="Genomic_DNA"/>
</dbReference>
<sequence length="311" mass="34884">MKLQQLRYAVETFRCNLNVSEAAERLFTSQPGVSKQIRLLEEELGVQIFIRSGKRIVAVTPAGVQVLEIAEQILRNVQQIKHIGNQFAQDDGGNLTIATTPTLARFRLPATVAAFRAKHNDVQLSIKQAAPDELAALVLHGEADFAISNQVPQSGDLRRLLCERWAYSLLVPEEHLLARQPEIALTDIIAHPLLTYDYMLNPTAPLGRALLRANMKDCKIVLISHDVDVLQTYVRLGLGVGLVDTMAVAQTDLVQRDVSALFAPDDVQILLRPDVLLRNYTYDFFEYFDVNLTRERVDKLLYAPPIDDFSI</sequence>
<name>A0A376BSB3_9NEIS</name>
<keyword evidence="3" id="KW-0238">DNA-binding</keyword>
<dbReference type="Gene3D" id="1.10.10.10">
    <property type="entry name" value="Winged helix-like DNA-binding domain superfamily/Winged helix DNA-binding domain"/>
    <property type="match status" value="1"/>
</dbReference>
<keyword evidence="2" id="KW-0805">Transcription regulation</keyword>
<dbReference type="Proteomes" id="UP000254209">
    <property type="component" value="Unassembled WGS sequence"/>
</dbReference>
<dbReference type="InterPro" id="IPR036390">
    <property type="entry name" value="WH_DNA-bd_sf"/>
</dbReference>
<evidence type="ECO:0000256" key="1">
    <source>
        <dbReference type="ARBA" id="ARBA00009437"/>
    </source>
</evidence>
<dbReference type="SUPFAM" id="SSF46785">
    <property type="entry name" value="Winged helix' DNA-binding domain"/>
    <property type="match status" value="1"/>
</dbReference>
<evidence type="ECO:0000256" key="4">
    <source>
        <dbReference type="ARBA" id="ARBA00023163"/>
    </source>
</evidence>
<dbReference type="Pfam" id="PF00126">
    <property type="entry name" value="HTH_1"/>
    <property type="match status" value="1"/>
</dbReference>
<dbReference type="PRINTS" id="PR00039">
    <property type="entry name" value="HTHLYSR"/>
</dbReference>
<dbReference type="OrthoDB" id="5297026at2"/>
<proteinExistence type="inferred from homology"/>
<keyword evidence="4" id="KW-0804">Transcription</keyword>
<dbReference type="RefSeq" id="WP_034291292.1">
    <property type="nucleotide sequence ID" value="NZ_CP091519.2"/>
</dbReference>
<dbReference type="InterPro" id="IPR005119">
    <property type="entry name" value="LysR_subst-bd"/>
</dbReference>
<dbReference type="AlphaFoldDB" id="A0A376BSB3"/>